<evidence type="ECO:0000256" key="2">
    <source>
        <dbReference type="PIRSR" id="PIRSR622684-1"/>
    </source>
</evidence>
<dbReference type="Gene3D" id="3.90.70.10">
    <property type="entry name" value="Cysteine proteinases"/>
    <property type="match status" value="1"/>
</dbReference>
<evidence type="ECO:0000256" key="3">
    <source>
        <dbReference type="PROSITE-ProRule" id="PRU00239"/>
    </source>
</evidence>
<organism evidence="6 7">
    <name type="scientific">Cichlidogyrus casuarinus</name>
    <dbReference type="NCBI Taxonomy" id="1844966"/>
    <lineage>
        <taxon>Eukaryota</taxon>
        <taxon>Metazoa</taxon>
        <taxon>Spiralia</taxon>
        <taxon>Lophotrochozoa</taxon>
        <taxon>Platyhelminthes</taxon>
        <taxon>Monogenea</taxon>
        <taxon>Monopisthocotylea</taxon>
        <taxon>Dactylogyridea</taxon>
        <taxon>Ancyrocephalidae</taxon>
        <taxon>Cichlidogyrus</taxon>
    </lineage>
</organism>
<accession>A0ABD2QJU2</accession>
<feature type="region of interest" description="Disordered" evidence="4">
    <location>
        <begin position="413"/>
        <end position="441"/>
    </location>
</feature>
<feature type="active site" evidence="2">
    <location>
        <position position="89"/>
    </location>
</feature>
<dbReference type="EMBL" id="JBJKFK010000100">
    <property type="protein sequence ID" value="KAL3319810.1"/>
    <property type="molecule type" value="Genomic_DNA"/>
</dbReference>
<dbReference type="Gene3D" id="2.60.120.380">
    <property type="match status" value="1"/>
</dbReference>
<dbReference type="SUPFAM" id="SSF49758">
    <property type="entry name" value="Calpain large subunit, middle domain (domain III)"/>
    <property type="match status" value="1"/>
</dbReference>
<dbReference type="InterPro" id="IPR022682">
    <property type="entry name" value="Calpain_domain_III"/>
</dbReference>
<evidence type="ECO:0000313" key="6">
    <source>
        <dbReference type="EMBL" id="KAL3319810.1"/>
    </source>
</evidence>
<evidence type="ECO:0000313" key="7">
    <source>
        <dbReference type="Proteomes" id="UP001626550"/>
    </source>
</evidence>
<dbReference type="SUPFAM" id="SSF47473">
    <property type="entry name" value="EF-hand"/>
    <property type="match status" value="1"/>
</dbReference>
<dbReference type="PRINTS" id="PR00704">
    <property type="entry name" value="CALPAIN"/>
</dbReference>
<dbReference type="Proteomes" id="UP001626550">
    <property type="component" value="Unassembled WGS sequence"/>
</dbReference>
<sequence length="572" mass="64519">MGGDMTSAIEALTGGACETFTGPFPDDFATTLDEALQRKALVICIVKDSETGIYGLKNSLAHSVISITNNLTDQTETSDQLVSLVKIRNSTGSSEQWTGRWKIGGAEWTCLSEAEKRKVGYVQRTEGEYWMNVEDLSTAFQQIIICHLDVSILGLDTQSRKTGSSVLPWKMIQIHDTWRARVNSGGSDPNKETYTLNPLYRVTVRADPNNDNDAGSIVISLSIKDWNDTRGLSHGYSIYKICDINIERYSREFLEKQEIVYTSDLSNRKQQTHTHVLPADDYILITYTQMPNEDAQFLVQIYYQVNEEELKTATQKTGSIRSKSSAIRFNPVQRFEDKNNMITPAPSQESVPALTEEQAKELAKLHEFVTGSRKFLFAEDLVRIVNAALNHNFEISEMKVEPKESEYRAYAQTEAANGTNARKTKEPSKKSSKSGKSAPKMTTFITMETARSLISSVDSTESRDGRLTAQEFEGLWNLIRLWHHAFIRYRAQGVDSLDSFKLRSAFKEVGYQLDNDVYESVVIKFTNKNGEMHLNEFLRCCSKLKASFNIFAKAKNSSHPVVMSESTVSHRN</sequence>
<comment type="caution">
    <text evidence="6">The sequence shown here is derived from an EMBL/GenBank/DDBJ whole genome shotgun (WGS) entry which is preliminary data.</text>
</comment>
<feature type="domain" description="Calpain catalytic" evidence="5">
    <location>
        <begin position="1"/>
        <end position="149"/>
    </location>
</feature>
<dbReference type="InterPro" id="IPR036213">
    <property type="entry name" value="Calpain_III_sf"/>
</dbReference>
<dbReference type="InterPro" id="IPR022683">
    <property type="entry name" value="Calpain_III"/>
</dbReference>
<dbReference type="PANTHER" id="PTHR10183">
    <property type="entry name" value="CALPAIN"/>
    <property type="match status" value="1"/>
</dbReference>
<dbReference type="Pfam" id="PF00648">
    <property type="entry name" value="Peptidase_C2"/>
    <property type="match status" value="1"/>
</dbReference>
<gene>
    <name evidence="6" type="ORF">Ciccas_001515</name>
</gene>
<dbReference type="Pfam" id="PF01067">
    <property type="entry name" value="Calpain_III"/>
    <property type="match status" value="1"/>
</dbReference>
<dbReference type="SUPFAM" id="SSF54001">
    <property type="entry name" value="Cysteine proteinases"/>
    <property type="match status" value="1"/>
</dbReference>
<dbReference type="InterPro" id="IPR022684">
    <property type="entry name" value="Calpain_cysteine_protease"/>
</dbReference>
<protein>
    <recommendedName>
        <fullName evidence="5">Calpain catalytic domain-containing protein</fullName>
    </recommendedName>
</protein>
<evidence type="ECO:0000259" key="5">
    <source>
        <dbReference type="PROSITE" id="PS50203"/>
    </source>
</evidence>
<dbReference type="PROSITE" id="PS50203">
    <property type="entry name" value="CALPAIN_CAT"/>
    <property type="match status" value="1"/>
</dbReference>
<evidence type="ECO:0000256" key="1">
    <source>
        <dbReference type="ARBA" id="ARBA00007623"/>
    </source>
</evidence>
<keyword evidence="7" id="KW-1185">Reference proteome</keyword>
<reference evidence="6 7" key="1">
    <citation type="submission" date="2024-11" db="EMBL/GenBank/DDBJ databases">
        <title>Adaptive evolution of stress response genes in parasites aligns with host niche diversity.</title>
        <authorList>
            <person name="Hahn C."/>
            <person name="Resl P."/>
        </authorList>
    </citation>
    <scope>NUCLEOTIDE SEQUENCE [LARGE SCALE GENOMIC DNA]</scope>
    <source>
        <strain evidence="6">EGGRZ-B1_66</strain>
        <tissue evidence="6">Body</tissue>
    </source>
</reference>
<dbReference type="SMART" id="SM00720">
    <property type="entry name" value="calpain_III"/>
    <property type="match status" value="1"/>
</dbReference>
<proteinExistence type="inferred from homology"/>
<dbReference type="InterPro" id="IPR038765">
    <property type="entry name" value="Papain-like_cys_pep_sf"/>
</dbReference>
<comment type="caution">
    <text evidence="3">Lacks conserved residue(s) required for the propagation of feature annotation.</text>
</comment>
<evidence type="ECO:0000256" key="4">
    <source>
        <dbReference type="SAM" id="MobiDB-lite"/>
    </source>
</evidence>
<dbReference type="AlphaFoldDB" id="A0ABD2QJU2"/>
<name>A0ABD2QJU2_9PLAT</name>
<dbReference type="InterPro" id="IPR001300">
    <property type="entry name" value="Peptidase_C2_calpain_cat"/>
</dbReference>
<comment type="similarity">
    <text evidence="1">Belongs to the peptidase C2 family.</text>
</comment>
<dbReference type="PANTHER" id="PTHR10183:SF433">
    <property type="entry name" value="CALPAIN-A-RELATED"/>
    <property type="match status" value="1"/>
</dbReference>
<dbReference type="InterPro" id="IPR011992">
    <property type="entry name" value="EF-hand-dom_pair"/>
</dbReference>
<dbReference type="Gene3D" id="1.10.238.10">
    <property type="entry name" value="EF-hand"/>
    <property type="match status" value="1"/>
</dbReference>